<reference evidence="2" key="1">
    <citation type="journal article" date="2019" name="Int. J. Syst. Evol. Microbiol.">
        <title>The Global Catalogue of Microorganisms (GCM) 10K type strain sequencing project: providing services to taxonomists for standard genome sequencing and annotation.</title>
        <authorList>
            <consortium name="The Broad Institute Genomics Platform"/>
            <consortium name="The Broad Institute Genome Sequencing Center for Infectious Disease"/>
            <person name="Wu L."/>
            <person name="Ma J."/>
        </authorList>
    </citation>
    <scope>NUCLEOTIDE SEQUENCE [LARGE SCALE GENOMIC DNA]</scope>
    <source>
        <strain evidence="2">CGMCC 1.15103</strain>
    </source>
</reference>
<evidence type="ECO:0000313" key="1">
    <source>
        <dbReference type="EMBL" id="GGC70664.1"/>
    </source>
</evidence>
<comment type="caution">
    <text evidence="1">The sequence shown here is derived from an EMBL/GenBank/DDBJ whole genome shotgun (WGS) entry which is preliminary data.</text>
</comment>
<dbReference type="EMBL" id="BMHL01000020">
    <property type="protein sequence ID" value="GGC70664.1"/>
    <property type="molecule type" value="Genomic_DNA"/>
</dbReference>
<evidence type="ECO:0000313" key="2">
    <source>
        <dbReference type="Proteomes" id="UP000602004"/>
    </source>
</evidence>
<protein>
    <submittedName>
        <fullName evidence="1">Uncharacterized protein</fullName>
    </submittedName>
</protein>
<dbReference type="Proteomes" id="UP000602004">
    <property type="component" value="Unassembled WGS sequence"/>
</dbReference>
<dbReference type="RefSeq" id="WP_229758393.1">
    <property type="nucleotide sequence ID" value="NZ_BMHL01000020.1"/>
</dbReference>
<accession>A0ABQ1NFY8</accession>
<proteinExistence type="predicted"/>
<gene>
    <name evidence="1" type="ORF">GCM10011400_68360</name>
</gene>
<sequence length="72" mass="7845">MRRFLSGKLASVIAQYKLPLALRIPGRSGIELCGAIHGGSRISEQIEKAGYDVFRERPVLAQLTGASSRYAL</sequence>
<name>A0ABQ1NFY8_9BURK</name>
<organism evidence="1 2">
    <name type="scientific">Paraburkholderia caffeinilytica</name>
    <dbReference type="NCBI Taxonomy" id="1761016"/>
    <lineage>
        <taxon>Bacteria</taxon>
        <taxon>Pseudomonadati</taxon>
        <taxon>Pseudomonadota</taxon>
        <taxon>Betaproteobacteria</taxon>
        <taxon>Burkholderiales</taxon>
        <taxon>Burkholderiaceae</taxon>
        <taxon>Paraburkholderia</taxon>
    </lineage>
</organism>
<keyword evidence="2" id="KW-1185">Reference proteome</keyword>